<evidence type="ECO:0000313" key="10">
    <source>
        <dbReference type="RefSeq" id="XP_016505251.1"/>
    </source>
</evidence>
<dbReference type="PANTHER" id="PTHR10593">
    <property type="entry name" value="SERINE/THREONINE-PROTEIN KINASE RIO"/>
    <property type="match status" value="1"/>
</dbReference>
<keyword evidence="6" id="KW-0804">Transcription</keyword>
<dbReference type="Pfam" id="PF22996">
    <property type="entry name" value="C2H2-2nd_BIRD-IDD"/>
    <property type="match status" value="1"/>
</dbReference>
<keyword evidence="2" id="KW-0677">Repeat</keyword>
<accession>A0A1S4CVV9</accession>
<dbReference type="InterPro" id="IPR031140">
    <property type="entry name" value="IDD1-16"/>
</dbReference>
<dbReference type="RefSeq" id="XP_016505251.1">
    <property type="nucleotide sequence ID" value="XM_016649765.1"/>
</dbReference>
<dbReference type="GO" id="GO:0008270">
    <property type="term" value="F:zinc ion binding"/>
    <property type="evidence" value="ECO:0007669"/>
    <property type="project" value="UniProtKB-KW"/>
</dbReference>
<dbReference type="InterPro" id="IPR055187">
    <property type="entry name" value="C2CH-3rd_BIRD-IDD"/>
</dbReference>
<dbReference type="InterPro" id="IPR036236">
    <property type="entry name" value="Znf_C2H2_sf"/>
</dbReference>
<proteinExistence type="predicted"/>
<dbReference type="GO" id="GO:0006355">
    <property type="term" value="P:regulation of DNA-templated transcription"/>
    <property type="evidence" value="ECO:0007669"/>
    <property type="project" value="UniProtKB-ARBA"/>
</dbReference>
<evidence type="ECO:0000256" key="1">
    <source>
        <dbReference type="ARBA" id="ARBA00022723"/>
    </source>
</evidence>
<reference evidence="9" key="1">
    <citation type="journal article" date="2014" name="Nat. Commun.">
        <title>The tobacco genome sequence and its comparison with those of tomato and potato.</title>
        <authorList>
            <person name="Sierro N."/>
            <person name="Battey J.N."/>
            <person name="Ouadi S."/>
            <person name="Bakaher N."/>
            <person name="Bovet L."/>
            <person name="Willig A."/>
            <person name="Goepfert S."/>
            <person name="Peitsch M.C."/>
            <person name="Ivanov N.V."/>
        </authorList>
    </citation>
    <scope>NUCLEOTIDE SEQUENCE [LARGE SCALE GENOMIC DNA]</scope>
</reference>
<evidence type="ECO:0000256" key="2">
    <source>
        <dbReference type="ARBA" id="ARBA00022737"/>
    </source>
</evidence>
<keyword evidence="4" id="KW-0862">Zinc</keyword>
<feature type="domain" description="C2H2-type" evidence="8">
    <location>
        <begin position="54"/>
        <end position="76"/>
    </location>
</feature>
<keyword evidence="1" id="KW-0479">Metal-binding</keyword>
<dbReference type="PROSITE" id="PS00028">
    <property type="entry name" value="ZINC_FINGER_C2H2_1"/>
    <property type="match status" value="1"/>
</dbReference>
<dbReference type="PROSITE" id="PS50157">
    <property type="entry name" value="ZINC_FINGER_C2H2_2"/>
    <property type="match status" value="1"/>
</dbReference>
<sequence>MLASHSFLFPAPSQSEPFSSPENGFIIKRKRRPADPDAQVVYLTAEMLMESDRYVCEICNLSFQREQNLQMHRRRHKVPWKLKKKEEEKNEMEQVKKRVYVCPEPSCVHHNPSHALGDLVGIKKHFRRKHSNYKQWVCQKCSKGYAVQSDYKAHIKTCGTRGHSCDCGRVFSRVETFIEHQDSCKAQSTTSTTTKECDVQKPKPAFLQPQCFSNYSNSRMPKNTTDHPNLELELFTSSNYNQNTYYSSFLQNEHTPQLDLSFGSQSDNYYQVQHNEKAAALIMEDTAIQVSKLKSEAKEILKIAMEEKAMAAEKRQEAKCLIELANLEMAKAREIRQQSLLAEYSTAQLLKDCAEMKIVGSQSHVKIITCTSCNSKQFQTVSKEAAVCREVFPALTNYLSSSIYRR</sequence>
<keyword evidence="3 7" id="KW-0863">Zinc-finger</keyword>
<keyword evidence="9" id="KW-1185">Reference proteome</keyword>
<dbReference type="SMART" id="SM00355">
    <property type="entry name" value="ZnF_C2H2"/>
    <property type="match status" value="3"/>
</dbReference>
<evidence type="ECO:0000256" key="6">
    <source>
        <dbReference type="ARBA" id="ARBA00023163"/>
    </source>
</evidence>
<evidence type="ECO:0000313" key="9">
    <source>
        <dbReference type="Proteomes" id="UP000790787"/>
    </source>
</evidence>
<dbReference type="AlphaFoldDB" id="A0A1S4CVV9"/>
<dbReference type="PANTHER" id="PTHR10593:SF10">
    <property type="entry name" value="OS08G0467100 PROTEIN"/>
    <property type="match status" value="1"/>
</dbReference>
<evidence type="ECO:0000259" key="8">
    <source>
        <dbReference type="PROSITE" id="PS50157"/>
    </source>
</evidence>
<organism evidence="9 10">
    <name type="scientific">Nicotiana tabacum</name>
    <name type="common">Common tobacco</name>
    <dbReference type="NCBI Taxonomy" id="4097"/>
    <lineage>
        <taxon>Eukaryota</taxon>
        <taxon>Viridiplantae</taxon>
        <taxon>Streptophyta</taxon>
        <taxon>Embryophyta</taxon>
        <taxon>Tracheophyta</taxon>
        <taxon>Spermatophyta</taxon>
        <taxon>Magnoliopsida</taxon>
        <taxon>eudicotyledons</taxon>
        <taxon>Gunneridae</taxon>
        <taxon>Pentapetalae</taxon>
        <taxon>asterids</taxon>
        <taxon>lamiids</taxon>
        <taxon>Solanales</taxon>
        <taxon>Solanaceae</taxon>
        <taxon>Nicotianoideae</taxon>
        <taxon>Nicotianeae</taxon>
        <taxon>Nicotiana</taxon>
    </lineage>
</organism>
<dbReference type="SUPFAM" id="SSF57667">
    <property type="entry name" value="beta-beta-alpha zinc fingers"/>
    <property type="match status" value="1"/>
</dbReference>
<evidence type="ECO:0000256" key="7">
    <source>
        <dbReference type="PROSITE-ProRule" id="PRU00042"/>
    </source>
</evidence>
<evidence type="ECO:0000256" key="3">
    <source>
        <dbReference type="ARBA" id="ARBA00022771"/>
    </source>
</evidence>
<gene>
    <name evidence="10" type="primary">LOC107823167</name>
</gene>
<keyword evidence="5" id="KW-0805">Transcription regulation</keyword>
<reference evidence="10" key="2">
    <citation type="submission" date="2025-08" db="UniProtKB">
        <authorList>
            <consortium name="RefSeq"/>
        </authorList>
    </citation>
    <scope>IDENTIFICATION</scope>
    <source>
        <tissue evidence="10">Leaf</tissue>
    </source>
</reference>
<dbReference type="Pfam" id="PF13912">
    <property type="entry name" value="zf-C2H2_6"/>
    <property type="match status" value="1"/>
</dbReference>
<dbReference type="GeneID" id="107823167"/>
<evidence type="ECO:0000256" key="4">
    <source>
        <dbReference type="ARBA" id="ARBA00022833"/>
    </source>
</evidence>
<dbReference type="InterPro" id="IPR013087">
    <property type="entry name" value="Znf_C2H2_type"/>
</dbReference>
<protein>
    <submittedName>
        <fullName evidence="10">Protein SHOOT GRAVITROPISM 5 isoform X2</fullName>
    </submittedName>
    <submittedName>
        <fullName evidence="10">Uncharacterized protein LOC107823167 isoform X2</fullName>
    </submittedName>
</protein>
<dbReference type="Proteomes" id="UP000790787">
    <property type="component" value="Chromosome 13"/>
</dbReference>
<dbReference type="RefSeq" id="XP_016505251.1">
    <property type="nucleotide sequence ID" value="XM_016649765.2"/>
</dbReference>
<evidence type="ECO:0000256" key="5">
    <source>
        <dbReference type="ARBA" id="ARBA00023015"/>
    </source>
</evidence>
<dbReference type="OrthoDB" id="40579at2759"/>
<dbReference type="InterPro" id="IPR055186">
    <property type="entry name" value="C2H2-2nd_BIRD-IDD"/>
</dbReference>
<dbReference type="Pfam" id="PF22995">
    <property type="entry name" value="C2CH-3rd_BIRD-IDD"/>
    <property type="match status" value="1"/>
</dbReference>
<name>A0A1S4CVV9_TOBAC</name>
<dbReference type="Gene3D" id="3.30.160.60">
    <property type="entry name" value="Classic Zinc Finger"/>
    <property type="match status" value="1"/>
</dbReference>